<name>A0A8A4ZAS5_9MICO</name>
<feature type="transmembrane region" description="Helical" evidence="6">
    <location>
        <begin position="190"/>
        <end position="220"/>
    </location>
</feature>
<feature type="domain" description="O-antigen ligase-related" evidence="7">
    <location>
        <begin position="198"/>
        <end position="325"/>
    </location>
</feature>
<feature type="transmembrane region" description="Helical" evidence="6">
    <location>
        <begin position="156"/>
        <end position="178"/>
    </location>
</feature>
<evidence type="ECO:0000256" key="5">
    <source>
        <dbReference type="SAM" id="MobiDB-lite"/>
    </source>
</evidence>
<evidence type="ECO:0000256" key="4">
    <source>
        <dbReference type="ARBA" id="ARBA00023136"/>
    </source>
</evidence>
<feature type="transmembrane region" description="Helical" evidence="6">
    <location>
        <begin position="65"/>
        <end position="85"/>
    </location>
</feature>
<dbReference type="PANTHER" id="PTHR37422:SF13">
    <property type="entry name" value="LIPOPOLYSACCHARIDE BIOSYNTHESIS PROTEIN PA4999-RELATED"/>
    <property type="match status" value="1"/>
</dbReference>
<evidence type="ECO:0000313" key="8">
    <source>
        <dbReference type="EMBL" id="QTE29022.1"/>
    </source>
</evidence>
<dbReference type="Proteomes" id="UP000663937">
    <property type="component" value="Chromosome"/>
</dbReference>
<dbReference type="AlphaFoldDB" id="A0A8A4ZAS5"/>
<keyword evidence="3 6" id="KW-1133">Transmembrane helix</keyword>
<evidence type="ECO:0000256" key="6">
    <source>
        <dbReference type="SAM" id="Phobius"/>
    </source>
</evidence>
<evidence type="ECO:0000313" key="9">
    <source>
        <dbReference type="Proteomes" id="UP000663937"/>
    </source>
</evidence>
<feature type="region of interest" description="Disordered" evidence="5">
    <location>
        <begin position="388"/>
        <end position="410"/>
    </location>
</feature>
<comment type="subcellular location">
    <subcellularLocation>
        <location evidence="1">Membrane</location>
        <topology evidence="1">Multi-pass membrane protein</topology>
    </subcellularLocation>
</comment>
<dbReference type="Pfam" id="PF04932">
    <property type="entry name" value="Wzy_C"/>
    <property type="match status" value="1"/>
</dbReference>
<evidence type="ECO:0000259" key="7">
    <source>
        <dbReference type="Pfam" id="PF04932"/>
    </source>
</evidence>
<dbReference type="EMBL" id="CP071868">
    <property type="protein sequence ID" value="QTE29022.1"/>
    <property type="molecule type" value="Genomic_DNA"/>
</dbReference>
<dbReference type="KEGG" id="psic:J4E96_17200"/>
<keyword evidence="2 6" id="KW-0812">Transmembrane</keyword>
<feature type="transmembrane region" description="Helical" evidence="6">
    <location>
        <begin position="347"/>
        <end position="365"/>
    </location>
</feature>
<dbReference type="InterPro" id="IPR051533">
    <property type="entry name" value="WaaL-like"/>
</dbReference>
<keyword evidence="8" id="KW-0436">Ligase</keyword>
<sequence length="410" mass="43113">MSAPIVVEPGLDAARERGVLRDWRAGALAVVAGYSTFDPGTALRFGAVICLGVLLSEAGRIRPRAADVLAVALTLWAAMSLTWAVNPSATALAVGNQVAVLAIFVATRTTIRTPTQLAIVAFGFVGGCVVALAKLVNQNQGASFNVELSVARYGIAGVNLNYTAYSLTTGLAIIVLLWQVRGPLHRARPLLLVLVPLFYFGLAQNGSRGAFLGAVLVLAWLVTWRLFPFVGVTVPVLLLCVGVFMTLTGWGDNTLRLLDAGSLRTTENLAGRLAVWPYARESISENPFVGIGAGGFSTINPFGIGAHNVPLEVAAGLGLIGLCLLAASAFSALLAETRTVEPLTRRLLVGTLIAASGPILLSGHWEVAPAGWFALALFSRIGVLPPPPPRRRRGLRRPGALGRARGRRPG</sequence>
<feature type="transmembrane region" description="Helical" evidence="6">
    <location>
        <begin position="41"/>
        <end position="58"/>
    </location>
</feature>
<evidence type="ECO:0000256" key="1">
    <source>
        <dbReference type="ARBA" id="ARBA00004141"/>
    </source>
</evidence>
<evidence type="ECO:0000256" key="3">
    <source>
        <dbReference type="ARBA" id="ARBA00022989"/>
    </source>
</evidence>
<gene>
    <name evidence="8" type="ORF">J4E96_17200</name>
</gene>
<dbReference type="GO" id="GO:0016020">
    <property type="term" value="C:membrane"/>
    <property type="evidence" value="ECO:0007669"/>
    <property type="project" value="UniProtKB-SubCell"/>
</dbReference>
<keyword evidence="4 6" id="KW-0472">Membrane</keyword>
<reference evidence="8" key="1">
    <citation type="submission" date="2021-03" db="EMBL/GenBank/DDBJ databases">
        <title>Pengzhenrongella sicca gen. nov., sp. nov., a new member of suborder Micrococcineae isolated from High-Arctic tundra soil.</title>
        <authorList>
            <person name="Peng F."/>
        </authorList>
    </citation>
    <scope>NUCLEOTIDE SEQUENCE</scope>
    <source>
        <strain evidence="8">LRZ-2</strain>
    </source>
</reference>
<dbReference type="PANTHER" id="PTHR37422">
    <property type="entry name" value="TEICHURONIC ACID BIOSYNTHESIS PROTEIN TUAE"/>
    <property type="match status" value="1"/>
</dbReference>
<dbReference type="GO" id="GO:0016874">
    <property type="term" value="F:ligase activity"/>
    <property type="evidence" value="ECO:0007669"/>
    <property type="project" value="UniProtKB-KW"/>
</dbReference>
<feature type="transmembrane region" description="Helical" evidence="6">
    <location>
        <begin position="117"/>
        <end position="136"/>
    </location>
</feature>
<keyword evidence="9" id="KW-1185">Reference proteome</keyword>
<dbReference type="InterPro" id="IPR007016">
    <property type="entry name" value="O-antigen_ligase-rel_domated"/>
</dbReference>
<feature type="transmembrane region" description="Helical" evidence="6">
    <location>
        <begin position="313"/>
        <end position="335"/>
    </location>
</feature>
<organism evidence="8 9">
    <name type="scientific">Pengzhenrongella sicca</name>
    <dbReference type="NCBI Taxonomy" id="2819238"/>
    <lineage>
        <taxon>Bacteria</taxon>
        <taxon>Bacillati</taxon>
        <taxon>Actinomycetota</taxon>
        <taxon>Actinomycetes</taxon>
        <taxon>Micrococcales</taxon>
        <taxon>Pengzhenrongella</taxon>
    </lineage>
</organism>
<dbReference type="RefSeq" id="WP_227423283.1">
    <property type="nucleotide sequence ID" value="NZ_CP071868.1"/>
</dbReference>
<proteinExistence type="predicted"/>
<evidence type="ECO:0000256" key="2">
    <source>
        <dbReference type="ARBA" id="ARBA00022692"/>
    </source>
</evidence>
<feature type="transmembrane region" description="Helical" evidence="6">
    <location>
        <begin position="226"/>
        <end position="247"/>
    </location>
</feature>
<accession>A0A8A4ZAS5</accession>
<protein>
    <submittedName>
        <fullName evidence="8">O-antigen ligase family protein</fullName>
    </submittedName>
</protein>